<evidence type="ECO:0000256" key="5">
    <source>
        <dbReference type="ARBA" id="ARBA00022840"/>
    </source>
</evidence>
<dbReference type="Pfam" id="PF05188">
    <property type="entry name" value="MutS_II"/>
    <property type="match status" value="1"/>
</dbReference>
<dbReference type="PATRIC" id="fig|1291052.5.peg.515"/>
<dbReference type="InterPro" id="IPR027417">
    <property type="entry name" value="P-loop_NTPase"/>
</dbReference>
<evidence type="ECO:0000256" key="4">
    <source>
        <dbReference type="ARBA" id="ARBA00022763"/>
    </source>
</evidence>
<dbReference type="InterPro" id="IPR007695">
    <property type="entry name" value="DNA_mismatch_repair_MutS-lik_N"/>
</dbReference>
<dbReference type="SUPFAM" id="SSF55271">
    <property type="entry name" value="DNA repair protein MutS, domain I"/>
    <property type="match status" value="1"/>
</dbReference>
<dbReference type="InterPro" id="IPR016151">
    <property type="entry name" value="DNA_mismatch_repair_MutS_N"/>
</dbReference>
<proteinExistence type="inferred from homology"/>
<accession>A0A0R1ZHH6</accession>
<dbReference type="InterPro" id="IPR017261">
    <property type="entry name" value="DNA_mismatch_repair_MutS/MSH"/>
</dbReference>
<comment type="function">
    <text evidence="8 9">This protein is involved in the repair of mismatches in DNA. It is possible that it carries out the mismatch recognition step. This protein has a weak ATPase activity.</text>
</comment>
<dbReference type="PIRSF" id="PIRSF037677">
    <property type="entry name" value="DNA_mis_repair_Msh6"/>
    <property type="match status" value="1"/>
</dbReference>
<dbReference type="Gene3D" id="3.30.420.110">
    <property type="entry name" value="MutS, connector domain"/>
    <property type="match status" value="1"/>
</dbReference>
<dbReference type="InterPro" id="IPR036187">
    <property type="entry name" value="DNA_mismatch_repair_MutS_sf"/>
</dbReference>
<evidence type="ECO:0000259" key="11">
    <source>
        <dbReference type="PROSITE" id="PS00486"/>
    </source>
</evidence>
<dbReference type="GO" id="GO:0030983">
    <property type="term" value="F:mismatched DNA binding"/>
    <property type="evidence" value="ECO:0007669"/>
    <property type="project" value="InterPro"/>
</dbReference>
<dbReference type="InterPro" id="IPR007861">
    <property type="entry name" value="DNA_mismatch_repair_MutS_clamp"/>
</dbReference>
<evidence type="ECO:0000256" key="3">
    <source>
        <dbReference type="ARBA" id="ARBA00022741"/>
    </source>
</evidence>
<reference evidence="12 13" key="1">
    <citation type="journal article" date="2015" name="Genome Announc.">
        <title>Expanding the biotechnology potential of lactobacilli through comparative genomics of 213 strains and associated genera.</title>
        <authorList>
            <person name="Sun Z."/>
            <person name="Harris H.M."/>
            <person name="McCann A."/>
            <person name="Guo C."/>
            <person name="Argimon S."/>
            <person name="Zhang W."/>
            <person name="Yang X."/>
            <person name="Jeffery I.B."/>
            <person name="Cooney J.C."/>
            <person name="Kagawa T.F."/>
            <person name="Liu W."/>
            <person name="Song Y."/>
            <person name="Salvetti E."/>
            <person name="Wrobel A."/>
            <person name="Rasinkangas P."/>
            <person name="Parkhill J."/>
            <person name="Rea M.C."/>
            <person name="O'Sullivan O."/>
            <person name="Ritari J."/>
            <person name="Douillard F.P."/>
            <person name="Paul Ross R."/>
            <person name="Yang R."/>
            <person name="Briner A.E."/>
            <person name="Felis G.E."/>
            <person name="de Vos W.M."/>
            <person name="Barrangou R."/>
            <person name="Klaenhammer T.R."/>
            <person name="Caufield P.W."/>
            <person name="Cui Y."/>
            <person name="Zhang H."/>
            <person name="O'Toole P.W."/>
        </authorList>
    </citation>
    <scope>NUCLEOTIDE SEQUENCE [LARGE SCALE GENOMIC DNA]</scope>
    <source>
        <strain evidence="12 13">DSM 20505</strain>
    </source>
</reference>
<keyword evidence="6 9" id="KW-0238">DNA-binding</keyword>
<dbReference type="EMBL" id="AYYO01000056">
    <property type="protein sequence ID" value="KRM54285.1"/>
    <property type="molecule type" value="Genomic_DNA"/>
</dbReference>
<dbReference type="GO" id="GO:0003684">
    <property type="term" value="F:damaged DNA binding"/>
    <property type="evidence" value="ECO:0007669"/>
    <property type="project" value="UniProtKB-UniRule"/>
</dbReference>
<evidence type="ECO:0000256" key="10">
    <source>
        <dbReference type="RuleBase" id="RU003756"/>
    </source>
</evidence>
<comment type="caution">
    <text evidence="12">The sequence shown here is derived from an EMBL/GenBank/DDBJ whole genome shotgun (WGS) entry which is preliminary data.</text>
</comment>
<evidence type="ECO:0000256" key="1">
    <source>
        <dbReference type="ARBA" id="ARBA00006271"/>
    </source>
</evidence>
<dbReference type="HAMAP" id="MF_00096">
    <property type="entry name" value="MutS"/>
    <property type="match status" value="1"/>
</dbReference>
<dbReference type="FunFam" id="3.40.50.300:FF:000870">
    <property type="entry name" value="MutS protein homolog 4"/>
    <property type="match status" value="1"/>
</dbReference>
<evidence type="ECO:0000256" key="8">
    <source>
        <dbReference type="ARBA" id="ARBA00024647"/>
    </source>
</evidence>
<dbReference type="Pfam" id="PF05192">
    <property type="entry name" value="MutS_III"/>
    <property type="match status" value="1"/>
</dbReference>
<dbReference type="Gene3D" id="3.40.1170.10">
    <property type="entry name" value="DNA repair protein MutS, domain I"/>
    <property type="match status" value="1"/>
</dbReference>
<dbReference type="GO" id="GO:0140664">
    <property type="term" value="F:ATP-dependent DNA damage sensor activity"/>
    <property type="evidence" value="ECO:0007669"/>
    <property type="project" value="InterPro"/>
</dbReference>
<dbReference type="STRING" id="1291052.FC18_GL000504"/>
<dbReference type="InterPro" id="IPR000432">
    <property type="entry name" value="DNA_mismatch_repair_MutS_C"/>
</dbReference>
<dbReference type="GO" id="GO:0005524">
    <property type="term" value="F:ATP binding"/>
    <property type="evidence" value="ECO:0007669"/>
    <property type="project" value="UniProtKB-UniRule"/>
</dbReference>
<evidence type="ECO:0000256" key="2">
    <source>
        <dbReference type="ARBA" id="ARBA00021982"/>
    </source>
</evidence>
<dbReference type="CDD" id="cd03284">
    <property type="entry name" value="ABC_MutS1"/>
    <property type="match status" value="1"/>
</dbReference>
<dbReference type="NCBIfam" id="TIGR01070">
    <property type="entry name" value="mutS1"/>
    <property type="match status" value="1"/>
</dbReference>
<dbReference type="GO" id="GO:0005829">
    <property type="term" value="C:cytosol"/>
    <property type="evidence" value="ECO:0007669"/>
    <property type="project" value="TreeGrafter"/>
</dbReference>
<dbReference type="AlphaFoldDB" id="A0A0R1ZHH6"/>
<dbReference type="OrthoDB" id="9802448at2"/>
<keyword evidence="5 9" id="KW-0067">ATP-binding</keyword>
<keyword evidence="13" id="KW-1185">Reference proteome</keyword>
<evidence type="ECO:0000313" key="12">
    <source>
        <dbReference type="EMBL" id="KRM54285.1"/>
    </source>
</evidence>
<sequence length="899" mass="98923">MPKKVTDTPMMQQYKAVKDQYPDAFLFYRIGDFYELFFDDAIKGSQLLELTLTARNKSADNPIPMCGVPHHAVDNYINILIDQGYKVAICEQMEDPKQVPTGTMVKRDVIQLVTPGTTMNVQPGAAKTNNYLSAVLPLESGFAFAYSDLSTGELQVTTLADMFSVQNELAALGSVEVVVPEQLDDAVANALQTSDRMLSVQPDDGSKHAEISYVTQTLTDSAQISVVTMLMRYLLETQKRSLAHIQKAKAYAPAAFLDMDADARRNLDIVSNSRTGRKAGSLLGLMDNTRTAMGGRMLRSWLERPLLDVNAIAARQEQVQTLIDNFFERTELADALTKVYDLERLAGRVAFGTVNGRDLLQLATSLDQMPSIQDVLSRMNAKSMAPYQNLDVVGDIADLIHRAVADEPPISVTDGGVIRDGYNEQLDHYRDVSRNSKTWLANLQEQERQATGIHNLKIKYNKVFGYYIEVTKANLDLVPEDRYDRKQTLTNAERFMTPELKEKESEILEAEASSTALEYKLFLQLREAIKAQIERLQTLAAKVAELDVLQSFAQIAENQHFVRPQMSMTSHDVHIEAGRHPVVEKVIGKASYIPNDVDMRGDVDMLLITGPNMSGKSTYMRQMALIVILAQAGSFVPATSADLPIFDHIFTRIGAADDLANGQSTFMVEMLEANEALSHATDRSLVLFDEIGRGTATYDGMALAQAIIEYLHNHVHAKTLFSTHYHELTALADTLPRLKNVHVGATLENGNLVFQHKMLNGPADKSYGIHVAKLAGLPDSLLQRADTILTALEGGDQPEIPAAKHGALPGLATAHTDAYADAQTPASPVVADNPATADADADQQLELFAPEPAAPVKPAHSKREDAVLKELSNFDLMGANPMAAMNLLYELQQKLKAGK</sequence>
<dbReference type="NCBIfam" id="NF003810">
    <property type="entry name" value="PRK05399.1"/>
    <property type="match status" value="1"/>
</dbReference>
<feature type="domain" description="DNA mismatch repair proteins mutS family" evidence="11">
    <location>
        <begin position="684"/>
        <end position="700"/>
    </location>
</feature>
<dbReference type="SUPFAM" id="SSF48334">
    <property type="entry name" value="DNA repair protein MutS, domain III"/>
    <property type="match status" value="1"/>
</dbReference>
<evidence type="ECO:0000256" key="9">
    <source>
        <dbReference type="HAMAP-Rule" id="MF_00096"/>
    </source>
</evidence>
<dbReference type="SMART" id="SM00533">
    <property type="entry name" value="MUTSd"/>
    <property type="match status" value="1"/>
</dbReference>
<dbReference type="Pfam" id="PF05190">
    <property type="entry name" value="MutS_IV"/>
    <property type="match status" value="1"/>
</dbReference>
<dbReference type="InterPro" id="IPR007860">
    <property type="entry name" value="DNA_mmatch_repair_MutS_con_dom"/>
</dbReference>
<evidence type="ECO:0000256" key="6">
    <source>
        <dbReference type="ARBA" id="ARBA00023125"/>
    </source>
</evidence>
<dbReference type="SUPFAM" id="SSF53150">
    <property type="entry name" value="DNA repair protein MutS, domain II"/>
    <property type="match status" value="1"/>
</dbReference>
<dbReference type="GO" id="GO:0006298">
    <property type="term" value="P:mismatch repair"/>
    <property type="evidence" value="ECO:0007669"/>
    <property type="project" value="UniProtKB-UniRule"/>
</dbReference>
<dbReference type="InterPro" id="IPR045076">
    <property type="entry name" value="MutS"/>
</dbReference>
<evidence type="ECO:0000313" key="13">
    <source>
        <dbReference type="Proteomes" id="UP000051679"/>
    </source>
</evidence>
<dbReference type="InterPro" id="IPR036678">
    <property type="entry name" value="MutS_con_dom_sf"/>
</dbReference>
<dbReference type="Proteomes" id="UP000051679">
    <property type="component" value="Unassembled WGS sequence"/>
</dbReference>
<dbReference type="SMART" id="SM00534">
    <property type="entry name" value="MUTSac"/>
    <property type="match status" value="1"/>
</dbReference>
<gene>
    <name evidence="9" type="primary">mutS</name>
    <name evidence="12" type="ORF">FC18_GL000504</name>
</gene>
<dbReference type="PANTHER" id="PTHR11361:SF34">
    <property type="entry name" value="DNA MISMATCH REPAIR PROTEIN MSH1, MITOCHONDRIAL"/>
    <property type="match status" value="1"/>
</dbReference>
<dbReference type="FunFam" id="1.10.1420.10:FF:000007">
    <property type="entry name" value="DNA mismatch repair protein MutS"/>
    <property type="match status" value="1"/>
</dbReference>
<dbReference type="Gene3D" id="3.40.50.300">
    <property type="entry name" value="P-loop containing nucleotide triphosphate hydrolases"/>
    <property type="match status" value="1"/>
</dbReference>
<dbReference type="Pfam" id="PF01624">
    <property type="entry name" value="MutS_I"/>
    <property type="match status" value="1"/>
</dbReference>
<dbReference type="Gene3D" id="1.10.1420.10">
    <property type="match status" value="2"/>
</dbReference>
<dbReference type="SUPFAM" id="SSF52540">
    <property type="entry name" value="P-loop containing nucleoside triphosphate hydrolases"/>
    <property type="match status" value="1"/>
</dbReference>
<evidence type="ECO:0000256" key="7">
    <source>
        <dbReference type="ARBA" id="ARBA00023204"/>
    </source>
</evidence>
<dbReference type="InterPro" id="IPR007696">
    <property type="entry name" value="DNA_mismatch_repair_MutS_core"/>
</dbReference>
<name>A0A0R1ZHH6_9LACO</name>
<dbReference type="RefSeq" id="WP_056976339.1">
    <property type="nucleotide sequence ID" value="NZ_AYYO01000056.1"/>
</dbReference>
<protein>
    <recommendedName>
        <fullName evidence="2 9">DNA mismatch repair protein MutS</fullName>
    </recommendedName>
</protein>
<comment type="similarity">
    <text evidence="1 9 10">Belongs to the DNA mismatch repair MutS family.</text>
</comment>
<feature type="binding site" evidence="9">
    <location>
        <begin position="610"/>
        <end position="617"/>
    </location>
    <ligand>
        <name>ATP</name>
        <dbReference type="ChEBI" id="CHEBI:30616"/>
    </ligand>
</feature>
<dbReference type="InterPro" id="IPR005748">
    <property type="entry name" value="DNA_mismatch_repair_MutS"/>
</dbReference>
<dbReference type="FunFam" id="3.40.1170.10:FF:000001">
    <property type="entry name" value="DNA mismatch repair protein MutS"/>
    <property type="match status" value="1"/>
</dbReference>
<keyword evidence="3 9" id="KW-0547">Nucleotide-binding</keyword>
<keyword evidence="7 9" id="KW-0234">DNA repair</keyword>
<dbReference type="Pfam" id="PF00488">
    <property type="entry name" value="MutS_V"/>
    <property type="match status" value="1"/>
</dbReference>
<organism evidence="12 13">
    <name type="scientific">Lacticaseibacillus sharpeae JCM 1186 = DSM 20505</name>
    <dbReference type="NCBI Taxonomy" id="1291052"/>
    <lineage>
        <taxon>Bacteria</taxon>
        <taxon>Bacillati</taxon>
        <taxon>Bacillota</taxon>
        <taxon>Bacilli</taxon>
        <taxon>Lactobacillales</taxon>
        <taxon>Lactobacillaceae</taxon>
        <taxon>Lacticaseibacillus</taxon>
    </lineage>
</organism>
<dbReference type="PANTHER" id="PTHR11361">
    <property type="entry name" value="DNA MISMATCH REPAIR PROTEIN MUTS FAMILY MEMBER"/>
    <property type="match status" value="1"/>
</dbReference>
<keyword evidence="4 9" id="KW-0227">DNA damage</keyword>
<dbReference type="PROSITE" id="PS00486">
    <property type="entry name" value="DNA_MISMATCH_REPAIR_2"/>
    <property type="match status" value="1"/>
</dbReference>